<evidence type="ECO:0000256" key="8">
    <source>
        <dbReference type="ARBA" id="ARBA00022664"/>
    </source>
</evidence>
<evidence type="ECO:0000313" key="26">
    <source>
        <dbReference type="Proteomes" id="UP000606274"/>
    </source>
</evidence>
<dbReference type="PANTHER" id="PTHR12707:SF0">
    <property type="entry name" value="PININ"/>
    <property type="match status" value="1"/>
</dbReference>
<evidence type="ECO:0000256" key="7">
    <source>
        <dbReference type="ARBA" id="ARBA00022553"/>
    </source>
</evidence>
<dbReference type="Pfam" id="PF04697">
    <property type="entry name" value="Pinin_SDK_N"/>
    <property type="match status" value="1"/>
</dbReference>
<dbReference type="AlphaFoldDB" id="A0A8T0BA99"/>
<protein>
    <recommendedName>
        <fullName evidence="4">Pinin</fullName>
    </recommendedName>
</protein>
<keyword evidence="17" id="KW-0804">Transcription</keyword>
<keyword evidence="5" id="KW-0488">Methylation</keyword>
<evidence type="ECO:0000256" key="14">
    <source>
        <dbReference type="ARBA" id="ARBA00023054"/>
    </source>
</evidence>
<dbReference type="PANTHER" id="PTHR12707">
    <property type="entry name" value="PINN"/>
    <property type="match status" value="1"/>
</dbReference>
<evidence type="ECO:0000256" key="17">
    <source>
        <dbReference type="ARBA" id="ARBA00023163"/>
    </source>
</evidence>
<keyword evidence="7" id="KW-0597">Phosphoprotein</keyword>
<dbReference type="InterPro" id="IPR006786">
    <property type="entry name" value="Pinin_SDK_MemA"/>
</dbReference>
<evidence type="ECO:0000313" key="25">
    <source>
        <dbReference type="EMBL" id="KAF7704012.1"/>
    </source>
</evidence>
<keyword evidence="10" id="KW-0832">Ubl conjugation</keyword>
<feature type="domain" description="Pinin/SDK" evidence="24">
    <location>
        <begin position="1"/>
        <end position="137"/>
    </location>
</feature>
<evidence type="ECO:0000256" key="19">
    <source>
        <dbReference type="ARBA" id="ARBA00023242"/>
    </source>
</evidence>
<evidence type="ECO:0000256" key="5">
    <source>
        <dbReference type="ARBA" id="ARBA00022481"/>
    </source>
</evidence>
<evidence type="ECO:0000256" key="21">
    <source>
        <dbReference type="SAM" id="Coils"/>
    </source>
</evidence>
<dbReference type="InterPro" id="IPR039853">
    <property type="entry name" value="Pinin"/>
</dbReference>
<gene>
    <name evidence="25" type="ORF">HF521_021084</name>
</gene>
<keyword evidence="8" id="KW-0507">mRNA processing</keyword>
<evidence type="ECO:0000256" key="16">
    <source>
        <dbReference type="ARBA" id="ARBA00023159"/>
    </source>
</evidence>
<evidence type="ECO:0000256" key="13">
    <source>
        <dbReference type="ARBA" id="ARBA00023015"/>
    </source>
</evidence>
<comment type="subunit">
    <text evidence="20">Found in a mRNA splicing-dependent exon junction complex (EJC). Found in a complex with SR proteins. Found in a mRNP complex with RNPS1. Component of the PSAP complex consisting of RNPS1, SAP18 and PNN. Interacts with PNISR, CTBP1, CTBP2, KRT8, KRT18, KRT19, PS1D/PNO40, PPIG, RNPS1, SFRS4 and SRRM2. Identified in the spliceosome C complex.</text>
</comment>
<evidence type="ECO:0000256" key="6">
    <source>
        <dbReference type="ARBA" id="ARBA00022499"/>
    </source>
</evidence>
<dbReference type="GO" id="GO:0006397">
    <property type="term" value="P:mRNA processing"/>
    <property type="evidence" value="ECO:0007669"/>
    <property type="project" value="UniProtKB-KW"/>
</dbReference>
<comment type="caution">
    <text evidence="25">The sequence shown here is derived from an EMBL/GenBank/DDBJ whole genome shotgun (WGS) entry which is preliminary data.</text>
</comment>
<dbReference type="GO" id="GO:0016607">
    <property type="term" value="C:nuclear speck"/>
    <property type="evidence" value="ECO:0007669"/>
    <property type="project" value="UniProtKB-SubCell"/>
</dbReference>
<dbReference type="EMBL" id="JABFDY010000008">
    <property type="protein sequence ID" value="KAF7704012.1"/>
    <property type="molecule type" value="Genomic_DNA"/>
</dbReference>
<evidence type="ECO:0000256" key="1">
    <source>
        <dbReference type="ARBA" id="ARBA00004324"/>
    </source>
</evidence>
<keyword evidence="16" id="KW-0010">Activator</keyword>
<evidence type="ECO:0000256" key="10">
    <source>
        <dbReference type="ARBA" id="ARBA00022843"/>
    </source>
</evidence>
<dbReference type="GO" id="GO:0008380">
    <property type="term" value="P:RNA splicing"/>
    <property type="evidence" value="ECO:0007669"/>
    <property type="project" value="UniProtKB-KW"/>
</dbReference>
<evidence type="ECO:0000259" key="23">
    <source>
        <dbReference type="Pfam" id="PF04696"/>
    </source>
</evidence>
<evidence type="ECO:0000256" key="15">
    <source>
        <dbReference type="ARBA" id="ARBA00023125"/>
    </source>
</evidence>
<keyword evidence="13" id="KW-0805">Transcription regulation</keyword>
<evidence type="ECO:0000256" key="9">
    <source>
        <dbReference type="ARBA" id="ARBA00022728"/>
    </source>
</evidence>
<evidence type="ECO:0000256" key="18">
    <source>
        <dbReference type="ARBA" id="ARBA00023187"/>
    </source>
</evidence>
<keyword evidence="18" id="KW-0508">mRNA splicing</keyword>
<feature type="compositionally biased region" description="Acidic residues" evidence="22">
    <location>
        <begin position="332"/>
        <end position="348"/>
    </location>
</feature>
<dbReference type="GO" id="GO:0071013">
    <property type="term" value="C:catalytic step 2 spliceosome"/>
    <property type="evidence" value="ECO:0007669"/>
    <property type="project" value="TreeGrafter"/>
</dbReference>
<dbReference type="Proteomes" id="UP000606274">
    <property type="component" value="Unassembled WGS sequence"/>
</dbReference>
<keyword evidence="14 21" id="KW-0175">Coiled coil</keyword>
<feature type="compositionally biased region" description="Basic and acidic residues" evidence="22">
    <location>
        <begin position="298"/>
        <end position="331"/>
    </location>
</feature>
<evidence type="ECO:0000256" key="2">
    <source>
        <dbReference type="ARBA" id="ARBA00004568"/>
    </source>
</evidence>
<feature type="region of interest" description="Disordered" evidence="22">
    <location>
        <begin position="29"/>
        <end position="128"/>
    </location>
</feature>
<organism evidence="25 26">
    <name type="scientific">Silurus meridionalis</name>
    <name type="common">Southern catfish</name>
    <name type="synonym">Silurus soldatovi meridionalis</name>
    <dbReference type="NCBI Taxonomy" id="175797"/>
    <lineage>
        <taxon>Eukaryota</taxon>
        <taxon>Metazoa</taxon>
        <taxon>Chordata</taxon>
        <taxon>Craniata</taxon>
        <taxon>Vertebrata</taxon>
        <taxon>Euteleostomi</taxon>
        <taxon>Actinopterygii</taxon>
        <taxon>Neopterygii</taxon>
        <taxon>Teleostei</taxon>
        <taxon>Ostariophysi</taxon>
        <taxon>Siluriformes</taxon>
        <taxon>Siluridae</taxon>
        <taxon>Silurus</taxon>
    </lineage>
</organism>
<evidence type="ECO:0000256" key="12">
    <source>
        <dbReference type="ARBA" id="ARBA00022990"/>
    </source>
</evidence>
<comment type="similarity">
    <text evidence="3">Belongs to the pinin family.</text>
</comment>
<dbReference type="InterPro" id="IPR006787">
    <property type="entry name" value="Pinin_SDK_N"/>
</dbReference>
<feature type="compositionally biased region" description="Basic and acidic residues" evidence="22">
    <location>
        <begin position="363"/>
        <end position="380"/>
    </location>
</feature>
<keyword evidence="19" id="KW-0539">Nucleus</keyword>
<evidence type="ECO:0000256" key="11">
    <source>
        <dbReference type="ARBA" id="ARBA00022949"/>
    </source>
</evidence>
<evidence type="ECO:0000256" key="20">
    <source>
        <dbReference type="ARBA" id="ARBA00025916"/>
    </source>
</evidence>
<evidence type="ECO:0000256" key="3">
    <source>
        <dbReference type="ARBA" id="ARBA00010386"/>
    </source>
</evidence>
<keyword evidence="9" id="KW-0747">Spliceosome</keyword>
<comment type="subcellular location">
    <subcellularLocation>
        <location evidence="2">Cell junction</location>
        <location evidence="2">Desmosome</location>
    </subcellularLocation>
    <subcellularLocation>
        <location evidence="1">Nucleus speckle</location>
    </subcellularLocation>
</comment>
<keyword evidence="26" id="KW-1185">Reference proteome</keyword>
<sequence length="412" mass="47626">MAVAVRALQDQLEKAKECLKNVDENIKKLTGRDPNELRPGQTRRLSVPGPGGPGGGGRGRGINILRRGLSDGGGGPPAKQRDVEGALLRLAGDQRARRDSRHDSDAEEEDDVKKPALQSSVVATSKERTRRDLIQDQTMDEKGKQRNRRMFGLLMGTLQKFKQESTVSTERFKRRQEIEQKLEVQAEQERKKVESERRELFEERRAKQTELRLLEHKVELAQLQEEWNAHNVKIIKFIRTKTKPPLLYLPGRMCSATQKLLDESQKKMNAMFDERREAFAEHLNKMEARPRRQSQRAGKKETENPEGPKKEEENEEEGKQKERLTGKRHDVEMEEEEDDEEEIEEREESSEVREIEGEGEGEQIQKQEEAMEKDEEKGEKDEEEEEKVVVEAAAAVEEDREREVEVKMEKTL</sequence>
<proteinExistence type="inferred from homology"/>
<dbReference type="GO" id="GO:0003677">
    <property type="term" value="F:DNA binding"/>
    <property type="evidence" value="ECO:0007669"/>
    <property type="project" value="UniProtKB-KW"/>
</dbReference>
<feature type="compositionally biased region" description="Basic and acidic residues" evidence="22">
    <location>
        <begin position="92"/>
        <end position="104"/>
    </location>
</feature>
<keyword evidence="15" id="KW-0238">DNA-binding</keyword>
<feature type="coiled-coil region" evidence="21">
    <location>
        <begin position="179"/>
        <end position="226"/>
    </location>
</feature>
<dbReference type="GO" id="GO:0030057">
    <property type="term" value="C:desmosome"/>
    <property type="evidence" value="ECO:0007669"/>
    <property type="project" value="UniProtKB-SubCell"/>
</dbReference>
<evidence type="ECO:0000256" key="22">
    <source>
        <dbReference type="SAM" id="MobiDB-lite"/>
    </source>
</evidence>
<evidence type="ECO:0000256" key="4">
    <source>
        <dbReference type="ARBA" id="ARBA00020056"/>
    </source>
</evidence>
<evidence type="ECO:0000259" key="24">
    <source>
        <dbReference type="Pfam" id="PF04697"/>
    </source>
</evidence>
<keyword evidence="6" id="KW-1017">Isopeptide bond</keyword>
<reference evidence="25" key="1">
    <citation type="submission" date="2020-08" db="EMBL/GenBank/DDBJ databases">
        <title>Chromosome-level assembly of Southern catfish (Silurus meridionalis) provides insights into visual adaptation to the nocturnal and benthic lifestyles.</title>
        <authorList>
            <person name="Zhang Y."/>
            <person name="Wang D."/>
            <person name="Peng Z."/>
        </authorList>
    </citation>
    <scope>NUCLEOTIDE SEQUENCE</scope>
    <source>
        <strain evidence="25">SWU-2019-XX</strain>
        <tissue evidence="25">Muscle</tissue>
    </source>
</reference>
<accession>A0A8T0BA99</accession>
<dbReference type="Pfam" id="PF04696">
    <property type="entry name" value="Pinin_SDK_memA"/>
    <property type="match status" value="1"/>
</dbReference>
<name>A0A8T0BA99_SILME</name>
<keyword evidence="11" id="KW-0965">Cell junction</keyword>
<feature type="region of interest" description="Disordered" evidence="22">
    <location>
        <begin position="282"/>
        <end position="387"/>
    </location>
</feature>
<keyword evidence="12" id="KW-0007">Acetylation</keyword>
<feature type="domain" description="Pinin/SDK/MemA protein" evidence="23">
    <location>
        <begin position="141"/>
        <end position="266"/>
    </location>
</feature>